<sequence length="326" mass="38006">MGCNLPFLKFNRELQQDLLLRSYDVMWDVDLGGSEFCRVKLGTCRQNGELVAIKIVTKTFCSNFEKDVLLYIQDKLKGNTLLPELSNTKSCNEYFPKIFDTFEDIDFIYIVMELSFGGELFHLLVRSEEKLSEETISFIFSQICTALKVLHSIGIMHGDIKAENIMFSKENRLDSIKLLDFGNSCMLSNEKTGLGKNKIEIQIYNQCFLFNESKKEIQFNQTYFDFWSCGKLLYLMLTRKYLEIEFHECFTLSDKTKKKILESSELKFCSDLAKDLLCKLLSYSSYQNELLTMEKVLCHPWFNLAKNTPTINHHIYPHDELIKVIS</sequence>
<dbReference type="SMART" id="SM00220">
    <property type="entry name" value="S_TKc"/>
    <property type="match status" value="1"/>
</dbReference>
<dbReference type="GeneID" id="39978705"/>
<evidence type="ECO:0000313" key="2">
    <source>
        <dbReference type="EMBL" id="OII75393.1"/>
    </source>
</evidence>
<evidence type="ECO:0000259" key="1">
    <source>
        <dbReference type="PROSITE" id="PS50011"/>
    </source>
</evidence>
<dbReference type="SUPFAM" id="SSF56112">
    <property type="entry name" value="Protein kinase-like (PK-like)"/>
    <property type="match status" value="1"/>
</dbReference>
<dbReference type="InterPro" id="IPR011009">
    <property type="entry name" value="Kinase-like_dom_sf"/>
</dbReference>
<dbReference type="Pfam" id="PF00069">
    <property type="entry name" value="Pkinase"/>
    <property type="match status" value="1"/>
</dbReference>
<dbReference type="GO" id="GO:0004672">
    <property type="term" value="F:protein kinase activity"/>
    <property type="evidence" value="ECO:0007669"/>
    <property type="project" value="InterPro"/>
</dbReference>
<keyword evidence="2" id="KW-0808">Transferase</keyword>
<dbReference type="Gene3D" id="1.10.510.10">
    <property type="entry name" value="Transferase(Phosphotransferase) domain 1"/>
    <property type="match status" value="1"/>
</dbReference>
<comment type="caution">
    <text evidence="2">The sequence shown here is derived from an EMBL/GenBank/DDBJ whole genome shotgun (WGS) entry which is preliminary data.</text>
</comment>
<reference evidence="2 3" key="1">
    <citation type="submission" date="2016-10" db="EMBL/GenBank/DDBJ databases">
        <title>Reductive evolution of mitochondrial metabolism and differential evolution of invasion-related proteins in Cryptosporidium.</title>
        <authorList>
            <person name="Liu S."/>
            <person name="Roellig D.M."/>
            <person name="Guo Y."/>
            <person name="Li N."/>
            <person name="Frace M.A."/>
            <person name="Tang K."/>
            <person name="Zhang L."/>
            <person name="Feng Y."/>
            <person name="Xiao L."/>
        </authorList>
    </citation>
    <scope>NUCLEOTIDE SEQUENCE [LARGE SCALE GENOMIC DNA]</scope>
    <source>
        <strain evidence="2">39726</strain>
    </source>
</reference>
<dbReference type="VEuPathDB" id="CryptoDB:cubi_01914"/>
<dbReference type="PROSITE" id="PS00108">
    <property type="entry name" value="PROTEIN_KINASE_ST"/>
    <property type="match status" value="1"/>
</dbReference>
<dbReference type="AlphaFoldDB" id="A0A1J4MMC0"/>
<dbReference type="InterPro" id="IPR000719">
    <property type="entry name" value="Prot_kinase_dom"/>
</dbReference>
<evidence type="ECO:0000313" key="3">
    <source>
        <dbReference type="Proteomes" id="UP000186176"/>
    </source>
</evidence>
<dbReference type="RefSeq" id="XP_028876400.1">
    <property type="nucleotide sequence ID" value="XM_029018926.1"/>
</dbReference>
<feature type="domain" description="Protein kinase" evidence="1">
    <location>
        <begin position="25"/>
        <end position="302"/>
    </location>
</feature>
<accession>A0A1J4MMC0</accession>
<name>A0A1J4MMC0_9CRYT</name>
<keyword evidence="3" id="KW-1185">Reference proteome</keyword>
<organism evidence="2 3">
    <name type="scientific">Cryptosporidium ubiquitum</name>
    <dbReference type="NCBI Taxonomy" id="857276"/>
    <lineage>
        <taxon>Eukaryota</taxon>
        <taxon>Sar</taxon>
        <taxon>Alveolata</taxon>
        <taxon>Apicomplexa</taxon>
        <taxon>Conoidasida</taxon>
        <taxon>Coccidia</taxon>
        <taxon>Eucoccidiorida</taxon>
        <taxon>Eimeriorina</taxon>
        <taxon>Cryptosporidiidae</taxon>
        <taxon>Cryptosporidium</taxon>
    </lineage>
</organism>
<dbReference type="PROSITE" id="PS50011">
    <property type="entry name" value="PROTEIN_KINASE_DOM"/>
    <property type="match status" value="1"/>
</dbReference>
<protein>
    <submittedName>
        <fullName evidence="2">Embryonic leucine zipper kinase</fullName>
    </submittedName>
</protein>
<dbReference type="InterPro" id="IPR008271">
    <property type="entry name" value="Ser/Thr_kinase_AS"/>
</dbReference>
<dbReference type="OrthoDB" id="193931at2759"/>
<proteinExistence type="predicted"/>
<gene>
    <name evidence="2" type="ORF">cubi_01914</name>
</gene>
<dbReference type="EMBL" id="LRBP01000001">
    <property type="protein sequence ID" value="OII75393.1"/>
    <property type="molecule type" value="Genomic_DNA"/>
</dbReference>
<dbReference type="PANTHER" id="PTHR24347">
    <property type="entry name" value="SERINE/THREONINE-PROTEIN KINASE"/>
    <property type="match status" value="1"/>
</dbReference>
<dbReference type="GO" id="GO:0005524">
    <property type="term" value="F:ATP binding"/>
    <property type="evidence" value="ECO:0007669"/>
    <property type="project" value="InterPro"/>
</dbReference>
<dbReference type="Proteomes" id="UP000186176">
    <property type="component" value="Unassembled WGS sequence"/>
</dbReference>
<keyword evidence="2" id="KW-0418">Kinase</keyword>